<sequence length="227" mass="25631">MRWLLLLLLLCCPAVWAGSVPLGEHLPALGDLNKPVQSILERRYANIERQHTDFSCGAAAVATILRYAYGHATNERWVMDGMLAMADPEQVKHYGFSMLDMKQYLQMLGMRVRGYRLGDEKLRQVRVPTIVLLNIRGYQHFAVLRAIDRHDRVYLADPALGNRVITFKEFKESWNGILLAVIGAGYRPDAPLANPSPPLSVRGKDGLFAPVNETSLLEFGFQHKELM</sequence>
<organism evidence="5 6">
    <name type="scientific">Aeromonas caviae</name>
    <name type="common">Aeromonas punctata</name>
    <dbReference type="NCBI Taxonomy" id="648"/>
    <lineage>
        <taxon>Bacteria</taxon>
        <taxon>Pseudomonadati</taxon>
        <taxon>Pseudomonadota</taxon>
        <taxon>Gammaproteobacteria</taxon>
        <taxon>Aeromonadales</taxon>
        <taxon>Aeromonadaceae</taxon>
        <taxon>Aeromonas</taxon>
    </lineage>
</organism>
<proteinExistence type="predicted"/>
<dbReference type="Proteomes" id="UP001163285">
    <property type="component" value="Chromosome"/>
</dbReference>
<evidence type="ECO:0000259" key="2">
    <source>
        <dbReference type="PROSITE" id="PS50990"/>
    </source>
</evidence>
<dbReference type="CDD" id="cd02423">
    <property type="entry name" value="Peptidase_C39G"/>
    <property type="match status" value="1"/>
</dbReference>
<reference evidence="3" key="2">
    <citation type="submission" date="2021-07" db="EMBL/GenBank/DDBJ databases">
        <title>Draft genome sequence of carbapenem-resistant Aeromonas spp. in Japan.</title>
        <authorList>
            <person name="Maehana S."/>
            <person name="Suzuki M."/>
            <person name="Kitasato H."/>
        </authorList>
    </citation>
    <scope>NUCLEOTIDE SEQUENCE</scope>
    <source>
        <strain evidence="3">KAM343</strain>
    </source>
</reference>
<dbReference type="EMBL" id="CP065937">
    <property type="protein sequence ID" value="QQA60194.1"/>
    <property type="molecule type" value="Genomic_DNA"/>
</dbReference>
<dbReference type="Pfam" id="PF03412">
    <property type="entry name" value="Peptidase_C39"/>
    <property type="match status" value="1"/>
</dbReference>
<evidence type="ECO:0000313" key="5">
    <source>
        <dbReference type="EMBL" id="UZC86677.2"/>
    </source>
</evidence>
<evidence type="ECO:0000313" key="3">
    <source>
        <dbReference type="EMBL" id="GJA42558.1"/>
    </source>
</evidence>
<dbReference type="InterPro" id="IPR005074">
    <property type="entry name" value="Peptidase_C39"/>
</dbReference>
<dbReference type="AlphaFoldDB" id="A0A3G9IPM4"/>
<dbReference type="RefSeq" id="WP_010673557.1">
    <property type="nucleotide sequence ID" value="NZ_AP019195.1"/>
</dbReference>
<dbReference type="EMBL" id="BPNI01000087">
    <property type="protein sequence ID" value="GJA42558.1"/>
    <property type="molecule type" value="Genomic_DNA"/>
</dbReference>
<evidence type="ECO:0000313" key="4">
    <source>
        <dbReference type="EMBL" id="QQA60194.1"/>
    </source>
</evidence>
<name>A0A3G9IPM4_AERCA</name>
<feature type="domain" description="Peptidase C39" evidence="2">
    <location>
        <begin position="50"/>
        <end position="181"/>
    </location>
</feature>
<evidence type="ECO:0000313" key="6">
    <source>
        <dbReference type="Proteomes" id="UP001163285"/>
    </source>
</evidence>
<dbReference type="GO" id="GO:0005524">
    <property type="term" value="F:ATP binding"/>
    <property type="evidence" value="ECO:0007669"/>
    <property type="project" value="InterPro"/>
</dbReference>
<dbReference type="EMBL" id="CP110176">
    <property type="protein sequence ID" value="UZC86677.2"/>
    <property type="molecule type" value="Genomic_DNA"/>
</dbReference>
<dbReference type="GO" id="GO:0016020">
    <property type="term" value="C:membrane"/>
    <property type="evidence" value="ECO:0007669"/>
    <property type="project" value="InterPro"/>
</dbReference>
<reference evidence="5" key="3">
    <citation type="submission" date="2023-04" db="EMBL/GenBank/DDBJ databases">
        <title>Whole Genome Sequence of Multi-drug resistant Aeromonas caviae as a gut pathogen in newborn.</title>
        <authorList>
            <person name="Jadhav S.V."/>
            <person name="Saroj S.D."/>
            <person name="Saha U.B."/>
            <person name="Sen S."/>
            <person name="Kher A."/>
        </authorList>
    </citation>
    <scope>NUCLEOTIDE SEQUENCE</scope>
    <source>
        <strain evidence="5">SVJ23</strain>
    </source>
</reference>
<feature type="signal peptide" evidence="1">
    <location>
        <begin position="1"/>
        <end position="17"/>
    </location>
</feature>
<gene>
    <name evidence="4" type="ORF">JC965_18750</name>
    <name evidence="3" type="ORF">KAM343_33540</name>
    <name evidence="5" type="ORF">OJY61_01610</name>
</gene>
<dbReference type="GO" id="GO:0006508">
    <property type="term" value="P:proteolysis"/>
    <property type="evidence" value="ECO:0007669"/>
    <property type="project" value="InterPro"/>
</dbReference>
<dbReference type="GO" id="GO:0008233">
    <property type="term" value="F:peptidase activity"/>
    <property type="evidence" value="ECO:0007669"/>
    <property type="project" value="InterPro"/>
</dbReference>
<accession>A0A3G9IPM4</accession>
<dbReference type="PROSITE" id="PS50990">
    <property type="entry name" value="PEPTIDASE_C39"/>
    <property type="match status" value="1"/>
</dbReference>
<keyword evidence="1" id="KW-0732">Signal</keyword>
<dbReference type="Gene3D" id="3.90.70.10">
    <property type="entry name" value="Cysteine proteinases"/>
    <property type="match status" value="1"/>
</dbReference>
<reference evidence="4" key="1">
    <citation type="submission" date="2020-12" db="EMBL/GenBank/DDBJ databases">
        <title>GES Beta-lactamases isolated from hospital effluents in Brazil.</title>
        <authorList>
            <person name="Conte D."/>
            <person name="Mesa D."/>
            <person name="Palmeiro J.K."/>
            <person name="Dalla-Costa L.M."/>
        </authorList>
    </citation>
    <scope>NUCLEOTIDE SEQUENCE [LARGE SCALE GENOMIC DNA]</scope>
    <source>
        <strain evidence="4">Aero21</strain>
    </source>
</reference>
<evidence type="ECO:0000256" key="1">
    <source>
        <dbReference type="SAM" id="SignalP"/>
    </source>
</evidence>
<dbReference type="Proteomes" id="UP000886939">
    <property type="component" value="Unassembled WGS sequence"/>
</dbReference>
<feature type="chain" id="PRO_5044594323" evidence="1">
    <location>
        <begin position="18"/>
        <end position="227"/>
    </location>
</feature>
<protein>
    <submittedName>
        <fullName evidence="5">C39 family peptidase</fullName>
    </submittedName>
</protein>